<evidence type="ECO:0000256" key="3">
    <source>
        <dbReference type="ARBA" id="ARBA00022695"/>
    </source>
</evidence>
<keyword evidence="1" id="KW-0645">Protease</keyword>
<keyword evidence="7" id="KW-0255">Endonuclease</keyword>
<dbReference type="PANTHER" id="PTHR37984">
    <property type="entry name" value="PROTEIN CBG26694"/>
    <property type="match status" value="1"/>
</dbReference>
<dbReference type="InterPro" id="IPR005162">
    <property type="entry name" value="Retrotrans_gag_dom"/>
</dbReference>
<evidence type="ECO:0000256" key="10">
    <source>
        <dbReference type="ARBA" id="ARBA00022908"/>
    </source>
</evidence>
<evidence type="ECO:0000259" key="18">
    <source>
        <dbReference type="PROSITE" id="PS50878"/>
    </source>
</evidence>
<proteinExistence type="predicted"/>
<reference evidence="20" key="1">
    <citation type="journal article" date="2002" name="Nature">
        <title>Sequence and analysis of rice chromosome 4.</title>
        <authorList>
            <person name="Feng Q."/>
            <person name="Zhang Y."/>
            <person name="Hao P."/>
            <person name="Wang S."/>
            <person name="Fu G."/>
            <person name="Huang Y."/>
            <person name="Li Y."/>
            <person name="Zhu J."/>
            <person name="Liu Y."/>
            <person name="Hu X."/>
            <person name="Jia P."/>
            <person name="Zhang Y."/>
            <person name="Zhao Q."/>
            <person name="Ying K."/>
            <person name="Yu S."/>
            <person name="Tang Y."/>
            <person name="Weng Q."/>
            <person name="Zhang L."/>
            <person name="Lu Y."/>
            <person name="Mu J."/>
            <person name="Lu Y."/>
            <person name="Zhang L.S."/>
            <person name="Yu Z."/>
            <person name="Fan D."/>
            <person name="Liu X."/>
            <person name="Lu T."/>
            <person name="Li C."/>
            <person name="Wu Y."/>
            <person name="Sun T."/>
            <person name="Lei H."/>
            <person name="Li T."/>
            <person name="Hu H."/>
            <person name="Guan J."/>
            <person name="Wu M."/>
            <person name="Zhang R."/>
            <person name="Zhou B."/>
            <person name="Chen Z."/>
            <person name="Chen L."/>
            <person name="Jin Z."/>
            <person name="Wang R."/>
            <person name="Yin H."/>
            <person name="Cai Z."/>
            <person name="Ren S."/>
            <person name="Lv G."/>
            <person name="Gu W."/>
            <person name="Zhu G."/>
            <person name="Tu Y."/>
            <person name="Jia J."/>
            <person name="Zhang Y."/>
            <person name="Chen J."/>
            <person name="Kang H."/>
            <person name="Chen X."/>
            <person name="Shao C."/>
            <person name="Sun Y."/>
            <person name="Hu Q."/>
            <person name="Zhang X."/>
            <person name="Zhang W."/>
            <person name="Wang L."/>
            <person name="Ding C."/>
            <person name="Sheng H."/>
            <person name="Gu J."/>
            <person name="Chen S."/>
            <person name="Ni L."/>
            <person name="Zhu F."/>
            <person name="Chen W."/>
            <person name="Lan L."/>
            <person name="Lai Y."/>
            <person name="Cheng Z."/>
            <person name="Gu M."/>
            <person name="Jiang J."/>
            <person name="Li J."/>
            <person name="Hong G."/>
            <person name="Xue Y."/>
            <person name="Han B."/>
        </authorList>
    </citation>
    <scope>NUCLEOTIDE SEQUENCE</scope>
</reference>
<keyword evidence="9" id="KW-0460">Magnesium</keyword>
<feature type="region of interest" description="Disordered" evidence="17">
    <location>
        <begin position="437"/>
        <end position="471"/>
    </location>
</feature>
<dbReference type="EMBL" id="CR855138">
    <property type="protein sequence ID" value="CAH66715.1"/>
    <property type="molecule type" value="Genomic_DNA"/>
</dbReference>
<dbReference type="FunFam" id="3.30.70.270:FF:000020">
    <property type="entry name" value="Transposon Tf2-6 polyprotein-like Protein"/>
    <property type="match status" value="1"/>
</dbReference>
<feature type="compositionally biased region" description="Polar residues" evidence="17">
    <location>
        <begin position="377"/>
        <end position="397"/>
    </location>
</feature>
<dbReference type="InterPro" id="IPR000477">
    <property type="entry name" value="RT_dom"/>
</dbReference>
<keyword evidence="6" id="KW-0064">Aspartyl protease</keyword>
<keyword evidence="3" id="KW-0548">Nucleotidyltransferase</keyword>
<dbReference type="GO" id="GO:0004190">
    <property type="term" value="F:aspartic-type endopeptidase activity"/>
    <property type="evidence" value="ECO:0007669"/>
    <property type="project" value="UniProtKB-KW"/>
</dbReference>
<evidence type="ECO:0000256" key="14">
    <source>
        <dbReference type="ARBA" id="ARBA00023172"/>
    </source>
</evidence>
<feature type="domain" description="Integrase catalytic" evidence="19">
    <location>
        <begin position="1151"/>
        <end position="1256"/>
    </location>
</feature>
<dbReference type="InterPro" id="IPR041588">
    <property type="entry name" value="Integrase_H2C2"/>
</dbReference>
<evidence type="ECO:0000256" key="9">
    <source>
        <dbReference type="ARBA" id="ARBA00022842"/>
    </source>
</evidence>
<dbReference type="GO" id="GO:0004519">
    <property type="term" value="F:endonuclease activity"/>
    <property type="evidence" value="ECO:0007669"/>
    <property type="project" value="UniProtKB-KW"/>
</dbReference>
<keyword evidence="10" id="KW-0229">DNA integration</keyword>
<keyword evidence="14" id="KW-0233">DNA recombination</keyword>
<protein>
    <submittedName>
        <fullName evidence="20">OSIGBa0118P15.5 protein</fullName>
    </submittedName>
</protein>
<dbReference type="GO" id="GO:0003964">
    <property type="term" value="F:RNA-directed DNA polymerase activity"/>
    <property type="evidence" value="ECO:0007669"/>
    <property type="project" value="UniProtKB-KW"/>
</dbReference>
<evidence type="ECO:0000256" key="2">
    <source>
        <dbReference type="ARBA" id="ARBA00022679"/>
    </source>
</evidence>
<dbReference type="GO" id="GO:0003887">
    <property type="term" value="F:DNA-directed DNA polymerase activity"/>
    <property type="evidence" value="ECO:0007669"/>
    <property type="project" value="UniProtKB-KW"/>
</dbReference>
<keyword evidence="11" id="KW-0695">RNA-directed DNA polymerase</keyword>
<keyword evidence="12" id="KW-0239">DNA-directed DNA polymerase</keyword>
<evidence type="ECO:0000256" key="16">
    <source>
        <dbReference type="SAM" id="Coils"/>
    </source>
</evidence>
<dbReference type="PANTHER" id="PTHR37984:SF5">
    <property type="entry name" value="PROTEIN NYNRIN-LIKE"/>
    <property type="match status" value="1"/>
</dbReference>
<dbReference type="Gene3D" id="1.10.340.70">
    <property type="match status" value="1"/>
</dbReference>
<evidence type="ECO:0000256" key="12">
    <source>
        <dbReference type="ARBA" id="ARBA00022932"/>
    </source>
</evidence>
<feature type="compositionally biased region" description="Acidic residues" evidence="17">
    <location>
        <begin position="437"/>
        <end position="453"/>
    </location>
</feature>
<name>Q01KK6_ORYSA</name>
<dbReference type="GO" id="GO:0006310">
    <property type="term" value="P:DNA recombination"/>
    <property type="evidence" value="ECO:0007669"/>
    <property type="project" value="UniProtKB-KW"/>
</dbReference>
<dbReference type="Gene3D" id="3.10.10.10">
    <property type="entry name" value="HIV Type 1 Reverse Transcriptase, subunit A, domain 1"/>
    <property type="match status" value="1"/>
</dbReference>
<feature type="region of interest" description="Disordered" evidence="17">
    <location>
        <begin position="373"/>
        <end position="407"/>
    </location>
</feature>
<reference evidence="20" key="2">
    <citation type="submission" date="2004-10" db="EMBL/GenBank/DDBJ databases">
        <title>Chromosome-wide comparison between domesticated rice subspecies indica and japonica.</title>
        <authorList>
            <person name="Han B."/>
        </authorList>
    </citation>
    <scope>NUCLEOTIDE SEQUENCE</scope>
</reference>
<evidence type="ECO:0000256" key="17">
    <source>
        <dbReference type="SAM" id="MobiDB-lite"/>
    </source>
</evidence>
<evidence type="ECO:0000256" key="13">
    <source>
        <dbReference type="ARBA" id="ARBA00023125"/>
    </source>
</evidence>
<dbReference type="Pfam" id="PF17919">
    <property type="entry name" value="RT_RNaseH_2"/>
    <property type="match status" value="1"/>
</dbReference>
<evidence type="ECO:0000259" key="19">
    <source>
        <dbReference type="PROSITE" id="PS50994"/>
    </source>
</evidence>
<dbReference type="Pfam" id="PF03732">
    <property type="entry name" value="Retrotrans_gag"/>
    <property type="match status" value="1"/>
</dbReference>
<dbReference type="InterPro" id="IPR021109">
    <property type="entry name" value="Peptidase_aspartic_dom_sf"/>
</dbReference>
<evidence type="ECO:0000256" key="15">
    <source>
        <dbReference type="ARBA" id="ARBA00023268"/>
    </source>
</evidence>
<keyword evidence="8" id="KW-0378">Hydrolase</keyword>
<keyword evidence="15" id="KW-0511">Multifunctional enzyme</keyword>
<dbReference type="Pfam" id="PF00078">
    <property type="entry name" value="RVT_1"/>
    <property type="match status" value="1"/>
</dbReference>
<dbReference type="InterPro" id="IPR001584">
    <property type="entry name" value="Integrase_cat-core"/>
</dbReference>
<dbReference type="FunFam" id="3.10.10.10:FF:000007">
    <property type="entry name" value="Retrovirus-related Pol polyprotein from transposon 17.6-like Protein"/>
    <property type="match status" value="1"/>
</dbReference>
<keyword evidence="4" id="KW-0540">Nuclease</keyword>
<dbReference type="GO" id="GO:0006508">
    <property type="term" value="P:proteolysis"/>
    <property type="evidence" value="ECO:0007669"/>
    <property type="project" value="UniProtKB-KW"/>
</dbReference>
<evidence type="ECO:0000256" key="6">
    <source>
        <dbReference type="ARBA" id="ARBA00022750"/>
    </source>
</evidence>
<evidence type="ECO:0000256" key="4">
    <source>
        <dbReference type="ARBA" id="ARBA00022722"/>
    </source>
</evidence>
<dbReference type="InterPro" id="IPR056924">
    <property type="entry name" value="SH3_Tf2-1"/>
</dbReference>
<dbReference type="InterPro" id="IPR012337">
    <property type="entry name" value="RNaseH-like_sf"/>
</dbReference>
<dbReference type="Gene3D" id="3.10.20.370">
    <property type="match status" value="1"/>
</dbReference>
<dbReference type="CDD" id="cd01647">
    <property type="entry name" value="RT_LTR"/>
    <property type="match status" value="1"/>
</dbReference>
<organism evidence="20">
    <name type="scientific">Oryza sativa</name>
    <name type="common">Rice</name>
    <dbReference type="NCBI Taxonomy" id="4530"/>
    <lineage>
        <taxon>Eukaryota</taxon>
        <taxon>Viridiplantae</taxon>
        <taxon>Streptophyta</taxon>
        <taxon>Embryophyta</taxon>
        <taxon>Tracheophyta</taxon>
        <taxon>Spermatophyta</taxon>
        <taxon>Magnoliopsida</taxon>
        <taxon>Liliopsida</taxon>
        <taxon>Poales</taxon>
        <taxon>Poaceae</taxon>
        <taxon>BOP clade</taxon>
        <taxon>Oryzoideae</taxon>
        <taxon>Oryzeae</taxon>
        <taxon>Oryzinae</taxon>
        <taxon>Oryza</taxon>
    </lineage>
</organism>
<sequence>MPARTRSVNSLDSVDGFDARAEILQLRREMTDLSNLRGEMGEIKDLLKSICTALPGFHSAGASTSGTAGAGGSAGTQAMAGASVSAGAQAATGTGALIAPSVPPGFSSVAPILSTGGMQSGVALPQTADETQHQYSLQLQELRLVIYLGGLNIHGVESQEDVGMNHYGIETNQPWRYPQMQPTARPHLNATGIHMANGGGPVWPEGPRHLFGGMPNPYADMTLRSQRLELTIFNGEDAIGWLQQCEKFFEMTGTPVEQWVNLATGHLVGRARKWFRNLGIPWHYINWPQFYLMISDIFVEANAHEAVEQLQNVRQTGSVMHYIDKFEDSVALVKRDHPYLIEYYILSCFIGGLRADIKHDVCGQKPQSLLAGGNAQGGFNKSKPQFQSGGFNNNKNVGQKGANTGGEREKKTCWYCKEPWSYQHKCRTRKVIHMMEEVEDEKEESGSPEENQEGEYQTAPGSPAKKEDDNEEQLMQISTHAIQGTYGINTFSLITYVKGRKAVALVDSGSTNTFMNYEFALRSGCEIIEFDHNRVMVAGGGILNSTAKTEVIQYKVQGYLFDYTAPGGKVLIKFEKMNKMLDKNVMGFVIEVHTLKTLEMENVPVLDSVATILAGFAEVFAEPKGLPPRRECDHAIPLKMGAEPPNQRPYRVPHQQKNAMEEIIKELLESEEIRPNLSPYSSPAVMVRKRDGSWRMCVDYRQLNARTIKNKFPMPIIEDLLDELNGAKVFSKLDLRSGYHQIRMVESDIPKTAFKTHMGHFEYLVMPFGLTNAPATFQALMNQIFEKLLRKCVLLFFDDILIYSKNLEEHEKQLQCVLSILRSHKLYAKRSKCTFAAPSVEYLGHIVSGEGVATKPSKIKDVLEWAVPVNITKLRGFLRLTCYYRRFVQGYGAICRPLHDLLKKDNFHWGPEQQKAFDQLKKIMTTCPVLALPDFSKPFVLETDACGSSIGAVLMQEGRPIAYYSKALGREQQGKENAAADALSRRDTKEVEEKEKCYAITLVYPEWIEDVKSSYLNDAQYMKLVDGEELNEESSNFSLGAGILRYKNRIYVGSTTDIRNKLIQAFHKSAFRGHSGVKVTYHRIKKIFYWPQLKKEVEKIVSECPTCQITKAEHVHSPGLLDPLQIPEMAWTHISMDFIEGLPKSQGKDIFMENVYRLHGMPLVIVFDRDKIFTSDLFQNVFKSMGTTLRFSTSYHPQSDGQTERVNQCVEAYLRCMVFQEPRDWHKWLPTAEWWYNTSYHTSLQVTPYEALYGVHPPQNGEQAIPGNVTEEIRITAQQREELMLRLKDNLLRAQNRIKKFADRLRSERSFQEGDMVYLKMQPYRQNTFGLRGSLKLRAKFYGPFRILKRIGKVAYHLQLPEEAGIHPVFHVSQLKKHVGNLAVPLPNLPLVDEDGNIKAEPVAVLARRVVPRRNEPVTQWLVHWENLTPEDAT</sequence>
<dbReference type="PROSITE" id="PS50878">
    <property type="entry name" value="RT_POL"/>
    <property type="match status" value="1"/>
</dbReference>
<dbReference type="Pfam" id="PF17921">
    <property type="entry name" value="Integrase_H2C2"/>
    <property type="match status" value="1"/>
</dbReference>
<dbReference type="InterPro" id="IPR043502">
    <property type="entry name" value="DNA/RNA_pol_sf"/>
</dbReference>
<dbReference type="GO" id="GO:0046872">
    <property type="term" value="F:metal ion binding"/>
    <property type="evidence" value="ECO:0007669"/>
    <property type="project" value="UniProtKB-KW"/>
</dbReference>
<keyword evidence="2" id="KW-0808">Transferase</keyword>
<dbReference type="CDD" id="cd00303">
    <property type="entry name" value="retropepsin_like"/>
    <property type="match status" value="1"/>
</dbReference>
<dbReference type="SUPFAM" id="SSF56672">
    <property type="entry name" value="DNA/RNA polymerases"/>
    <property type="match status" value="1"/>
</dbReference>
<keyword evidence="5" id="KW-0479">Metal-binding</keyword>
<evidence type="ECO:0000256" key="1">
    <source>
        <dbReference type="ARBA" id="ARBA00022670"/>
    </source>
</evidence>
<dbReference type="InterPro" id="IPR036397">
    <property type="entry name" value="RNaseH_sf"/>
</dbReference>
<dbReference type="Gene3D" id="3.30.420.10">
    <property type="entry name" value="Ribonuclease H-like superfamily/Ribonuclease H"/>
    <property type="match status" value="1"/>
</dbReference>
<gene>
    <name evidence="20" type="primary">OSIGBa0118P15.5</name>
</gene>
<evidence type="ECO:0000256" key="8">
    <source>
        <dbReference type="ARBA" id="ARBA00022801"/>
    </source>
</evidence>
<keyword evidence="16" id="KW-0175">Coiled coil</keyword>
<keyword evidence="13" id="KW-0238">DNA-binding</keyword>
<dbReference type="SUPFAM" id="SSF53098">
    <property type="entry name" value="Ribonuclease H-like"/>
    <property type="match status" value="1"/>
</dbReference>
<dbReference type="InterPro" id="IPR050951">
    <property type="entry name" value="Retrovirus_Pol_polyprotein"/>
</dbReference>
<dbReference type="GO" id="GO:0003677">
    <property type="term" value="F:DNA binding"/>
    <property type="evidence" value="ECO:0007669"/>
    <property type="project" value="UniProtKB-KW"/>
</dbReference>
<dbReference type="Gene3D" id="2.40.70.10">
    <property type="entry name" value="Acid Proteases"/>
    <property type="match status" value="1"/>
</dbReference>
<dbReference type="GO" id="GO:0015074">
    <property type="term" value="P:DNA integration"/>
    <property type="evidence" value="ECO:0007669"/>
    <property type="project" value="UniProtKB-KW"/>
</dbReference>
<dbReference type="InterPro" id="IPR041577">
    <property type="entry name" value="RT_RNaseH_2"/>
</dbReference>
<dbReference type="PROSITE" id="PS50994">
    <property type="entry name" value="INTEGRASE"/>
    <property type="match status" value="1"/>
</dbReference>
<dbReference type="Gene3D" id="3.30.70.270">
    <property type="match status" value="2"/>
</dbReference>
<feature type="domain" description="Reverse transcriptase" evidence="18">
    <location>
        <begin position="668"/>
        <end position="847"/>
    </location>
</feature>
<feature type="coiled-coil region" evidence="16">
    <location>
        <begin position="1277"/>
        <end position="1304"/>
    </location>
</feature>
<dbReference type="Pfam" id="PF24626">
    <property type="entry name" value="SH3_Tf2-1"/>
    <property type="match status" value="1"/>
</dbReference>
<evidence type="ECO:0000256" key="5">
    <source>
        <dbReference type="ARBA" id="ARBA00022723"/>
    </source>
</evidence>
<accession>Q01KK6</accession>
<evidence type="ECO:0000256" key="11">
    <source>
        <dbReference type="ARBA" id="ARBA00022918"/>
    </source>
</evidence>
<evidence type="ECO:0000256" key="7">
    <source>
        <dbReference type="ARBA" id="ARBA00022759"/>
    </source>
</evidence>
<evidence type="ECO:0000313" key="20">
    <source>
        <dbReference type="EMBL" id="CAH66715.1"/>
    </source>
</evidence>
<dbReference type="InterPro" id="IPR043128">
    <property type="entry name" value="Rev_trsase/Diguanyl_cyclase"/>
</dbReference>